<evidence type="ECO:0000313" key="2">
    <source>
        <dbReference type="Proteomes" id="UP000236726"/>
    </source>
</evidence>
<feature type="non-terminal residue" evidence="1">
    <location>
        <position position="79"/>
    </location>
</feature>
<dbReference type="Proteomes" id="UP000236726">
    <property type="component" value="Unassembled WGS sequence"/>
</dbReference>
<sequence>MKKDSKEVPKRISVDEHIKLNPKSIYRDNRSRLFTAIFREKEDMLSLYNAINGTSYDNPDDVIVTELEDAIYLGLKGDL</sequence>
<accession>A0A1H5V827</accession>
<keyword evidence="2" id="KW-1185">Reference proteome</keyword>
<dbReference type="EMBL" id="FNUL01000010">
    <property type="protein sequence ID" value="SEF82911.1"/>
    <property type="molecule type" value="Genomic_DNA"/>
</dbReference>
<dbReference type="AlphaFoldDB" id="A0A1H5V827"/>
<evidence type="ECO:0000313" key="1">
    <source>
        <dbReference type="EMBL" id="SEF82911.1"/>
    </source>
</evidence>
<organism evidence="1 2">
    <name type="scientific">Lachnospira multipara</name>
    <dbReference type="NCBI Taxonomy" id="28051"/>
    <lineage>
        <taxon>Bacteria</taxon>
        <taxon>Bacillati</taxon>
        <taxon>Bacillota</taxon>
        <taxon>Clostridia</taxon>
        <taxon>Lachnospirales</taxon>
        <taxon>Lachnospiraceae</taxon>
        <taxon>Lachnospira</taxon>
    </lineage>
</organism>
<reference evidence="1 2" key="1">
    <citation type="submission" date="2016-10" db="EMBL/GenBank/DDBJ databases">
        <authorList>
            <person name="de Groot N.N."/>
        </authorList>
    </citation>
    <scope>NUCLEOTIDE SEQUENCE [LARGE SCALE GENOMIC DNA]</scope>
    <source>
        <strain evidence="1 2">D15d</strain>
    </source>
</reference>
<protein>
    <submittedName>
        <fullName evidence="1">Uncharacterized protein</fullName>
    </submittedName>
</protein>
<name>A0A1H5V827_9FIRM</name>
<proteinExistence type="predicted"/>
<gene>
    <name evidence="1" type="ORF">SAMN05216537_1101</name>
</gene>